<gene>
    <name evidence="2" type="ORF">M4V62_26480</name>
</gene>
<sequence>MPDSFETDDSSLEEMRRIIAEYDACEGQESKSEYLIQQRITLGIIGAYRKTIEIIDRRKVSPPTASSTRGTSHRRSHRRRARRIPTSPPGHPGTYDRSHRNRRGRTRVTVIIIRFDLP</sequence>
<evidence type="ECO:0000256" key="1">
    <source>
        <dbReference type="SAM" id="MobiDB-lite"/>
    </source>
</evidence>
<feature type="compositionally biased region" description="Basic residues" evidence="1">
    <location>
        <begin position="71"/>
        <end position="83"/>
    </location>
</feature>
<keyword evidence="3" id="KW-1185">Reference proteome</keyword>
<dbReference type="RefSeq" id="WP_249589709.1">
    <property type="nucleotide sequence ID" value="NZ_BAAAQL010000007.1"/>
</dbReference>
<dbReference type="EMBL" id="CP097289">
    <property type="protein sequence ID" value="UQT58339.1"/>
    <property type="molecule type" value="Genomic_DNA"/>
</dbReference>
<organism evidence="2 3">
    <name type="scientific">Streptomyces durmitorensis</name>
    <dbReference type="NCBI Taxonomy" id="319947"/>
    <lineage>
        <taxon>Bacteria</taxon>
        <taxon>Bacillati</taxon>
        <taxon>Actinomycetota</taxon>
        <taxon>Actinomycetes</taxon>
        <taxon>Kitasatosporales</taxon>
        <taxon>Streptomycetaceae</taxon>
        <taxon>Streptomyces</taxon>
    </lineage>
</organism>
<dbReference type="Proteomes" id="UP000829992">
    <property type="component" value="Chromosome"/>
</dbReference>
<evidence type="ECO:0000313" key="2">
    <source>
        <dbReference type="EMBL" id="UQT58339.1"/>
    </source>
</evidence>
<feature type="region of interest" description="Disordered" evidence="1">
    <location>
        <begin position="56"/>
        <end position="104"/>
    </location>
</feature>
<protein>
    <submittedName>
        <fullName evidence="2">Uncharacterized protein</fullName>
    </submittedName>
</protein>
<proteinExistence type="predicted"/>
<accession>A0ABY4PYU7</accession>
<evidence type="ECO:0000313" key="3">
    <source>
        <dbReference type="Proteomes" id="UP000829992"/>
    </source>
</evidence>
<reference evidence="2 3" key="1">
    <citation type="submission" date="2022-05" db="EMBL/GenBank/DDBJ databases">
        <authorList>
            <person name="Zhou X."/>
            <person name="Li K."/>
            <person name="Man Y."/>
        </authorList>
    </citation>
    <scope>NUCLEOTIDE SEQUENCE [LARGE SCALE GENOMIC DNA]</scope>
    <source>
        <strain evidence="2 3">MS405</strain>
    </source>
</reference>
<name>A0ABY4PYU7_9ACTN</name>